<feature type="transmembrane region" description="Helical" evidence="7">
    <location>
        <begin position="393"/>
        <end position="412"/>
    </location>
</feature>
<comment type="caution">
    <text evidence="9">The sequence shown here is derived from an EMBL/GenBank/DDBJ whole genome shotgun (WGS) entry which is preliminary data.</text>
</comment>
<feature type="transmembrane region" description="Helical" evidence="7">
    <location>
        <begin position="424"/>
        <end position="445"/>
    </location>
</feature>
<feature type="transmembrane region" description="Helical" evidence="7">
    <location>
        <begin position="137"/>
        <end position="162"/>
    </location>
</feature>
<name>A0A8H6JTA6_9PEZI</name>
<dbReference type="AlphaFoldDB" id="A0A8H6JTA6"/>
<keyword evidence="5 7" id="KW-0472">Membrane</keyword>
<dbReference type="InterPro" id="IPR019363">
    <property type="entry name" value="LDAH"/>
</dbReference>
<feature type="transmembrane region" description="Helical" evidence="7">
    <location>
        <begin position="168"/>
        <end position="188"/>
    </location>
</feature>
<dbReference type="PROSITE" id="PS50850">
    <property type="entry name" value="MFS"/>
    <property type="match status" value="1"/>
</dbReference>
<sequence>MSHQQIDMPKTETVSHIELTGKGSEAGLSSVSPEMSLREKRSVRTNDTANEEGAEADNKLRASLVRKFDVRLVPAMFLAHLLFFLDKGNIALARINGLEQDLGLVGNQFNTSLALFFILNILFNIPGNLAVRRVGGAVWLPSLIVAWGLVTICSGFISNFIGLCITRVFLGLTESSFLGGVLIYLGFFYTADELILRVGLFYSSTALAGFLGGLLAGGLGQIRVVGFNGWPWIFFVEGSLTVILGIVLFFFLPHTPADAKFLSTAERSLALHRMSVQDRWHDQEQPFSARRESCSAPSTQQEAPVSKDPLTWATFKSAVFNVITLTIAVGAFFSIEAIYSFAMFFPTIIFAMGYQKLQASLMTAPPNLVALVFTIAICLWSQRSGKTALPLNVCSLIGVLGYTLVLVGAKVGPPPRFMNSSVQYTGSFLVAMAVNGTPPLALTWLSINASPHYVRAIALGFVLSIGNTAAFLAAFTYIKTEAPQYVDPLSLPHVDPVTHPLQPLQLQTTTTILGKSSRQPITCAGRASVSSRERCFLSQACMHEGEGPEIMPGHGLLFFIPGNPGLVDYYTDFFDQLKARIGWADGHIHVHGRDLFGFRDDSHEPFSKDNPPYDVERQVEAVFDHLAALRRTDSPRTTPGVKGEPYDYVILAGHSVGSYIALEIFHRHMRNPSRAPHLKLHAGLLLFPTVTHMAQSPSGKRLELIRTTPLLDNAAHVVAQRFLDLWPAWALRWFVSNVLGMGARAAEVTMGFLKSRDGVWQALHMGKDEMRVISEEKWDRELWEVEEGDDDVKRTTPKFFFYFGKKDHWVADHFRDHFIRAREKHIENGWARVEIDDKGLPHAFCTTEKNSELIAEKVAEWLKELWDGLAAES</sequence>
<keyword evidence="3 7" id="KW-0812">Transmembrane</keyword>
<evidence type="ECO:0000256" key="5">
    <source>
        <dbReference type="ARBA" id="ARBA00023136"/>
    </source>
</evidence>
<dbReference type="InterPro" id="IPR011701">
    <property type="entry name" value="MFS"/>
</dbReference>
<evidence type="ECO:0000259" key="8">
    <source>
        <dbReference type="PROSITE" id="PS50850"/>
    </source>
</evidence>
<dbReference type="Pfam" id="PF07690">
    <property type="entry name" value="MFS_1"/>
    <property type="match status" value="1"/>
</dbReference>
<dbReference type="Gene3D" id="1.20.1250.20">
    <property type="entry name" value="MFS general substrate transporter like domains"/>
    <property type="match status" value="1"/>
</dbReference>
<keyword evidence="10" id="KW-1185">Reference proteome</keyword>
<proteinExistence type="predicted"/>
<feature type="transmembrane region" description="Helical" evidence="7">
    <location>
        <begin position="319"/>
        <end position="352"/>
    </location>
</feature>
<evidence type="ECO:0000256" key="1">
    <source>
        <dbReference type="ARBA" id="ARBA00004141"/>
    </source>
</evidence>
<reference evidence="9" key="1">
    <citation type="journal article" date="2020" name="Phytopathology">
        <title>Genome Sequence Resources of Colletotrichum truncatum, C. plurivorum, C. musicola, and C. sojae: Four Species Pathogenic to Soybean (Glycine max).</title>
        <authorList>
            <person name="Rogerio F."/>
            <person name="Boufleur T.R."/>
            <person name="Ciampi-Guillardi M."/>
            <person name="Sukno S.A."/>
            <person name="Thon M.R."/>
            <person name="Massola Junior N.S."/>
            <person name="Baroncelli R."/>
        </authorList>
    </citation>
    <scope>NUCLEOTIDE SEQUENCE</scope>
    <source>
        <strain evidence="9">LFN0074</strain>
    </source>
</reference>
<feature type="transmembrane region" description="Helical" evidence="7">
    <location>
        <begin position="457"/>
        <end position="478"/>
    </location>
</feature>
<feature type="region of interest" description="Disordered" evidence="6">
    <location>
        <begin position="23"/>
        <end position="54"/>
    </location>
</feature>
<feature type="transmembrane region" description="Helical" evidence="7">
    <location>
        <begin position="68"/>
        <end position="85"/>
    </location>
</feature>
<organism evidence="9 10">
    <name type="scientific">Colletotrichum musicola</name>
    <dbReference type="NCBI Taxonomy" id="2175873"/>
    <lineage>
        <taxon>Eukaryota</taxon>
        <taxon>Fungi</taxon>
        <taxon>Dikarya</taxon>
        <taxon>Ascomycota</taxon>
        <taxon>Pezizomycotina</taxon>
        <taxon>Sordariomycetes</taxon>
        <taxon>Hypocreomycetidae</taxon>
        <taxon>Glomerellales</taxon>
        <taxon>Glomerellaceae</taxon>
        <taxon>Colletotrichum</taxon>
        <taxon>Colletotrichum orchidearum species complex</taxon>
    </lineage>
</organism>
<accession>A0A8H6JTA6</accession>
<evidence type="ECO:0000256" key="2">
    <source>
        <dbReference type="ARBA" id="ARBA00022448"/>
    </source>
</evidence>
<evidence type="ECO:0000256" key="3">
    <source>
        <dbReference type="ARBA" id="ARBA00022692"/>
    </source>
</evidence>
<evidence type="ECO:0000256" key="7">
    <source>
        <dbReference type="SAM" id="Phobius"/>
    </source>
</evidence>
<feature type="transmembrane region" description="Helical" evidence="7">
    <location>
        <begin position="105"/>
        <end position="125"/>
    </location>
</feature>
<comment type="subcellular location">
    <subcellularLocation>
        <location evidence="1">Membrane</location>
        <topology evidence="1">Multi-pass membrane protein</topology>
    </subcellularLocation>
</comment>
<evidence type="ECO:0000313" key="10">
    <source>
        <dbReference type="Proteomes" id="UP000639643"/>
    </source>
</evidence>
<dbReference type="EMBL" id="WIGM01000634">
    <property type="protein sequence ID" value="KAF6818415.1"/>
    <property type="molecule type" value="Genomic_DNA"/>
</dbReference>
<dbReference type="SUPFAM" id="SSF103473">
    <property type="entry name" value="MFS general substrate transporter"/>
    <property type="match status" value="1"/>
</dbReference>
<dbReference type="FunFam" id="1.20.1250.20:FF:000018">
    <property type="entry name" value="MFS transporter permease"/>
    <property type="match status" value="1"/>
</dbReference>
<evidence type="ECO:0000313" key="9">
    <source>
        <dbReference type="EMBL" id="KAF6818415.1"/>
    </source>
</evidence>
<dbReference type="GO" id="GO:0019915">
    <property type="term" value="P:lipid storage"/>
    <property type="evidence" value="ECO:0007669"/>
    <property type="project" value="InterPro"/>
</dbReference>
<dbReference type="SUPFAM" id="SSF53474">
    <property type="entry name" value="alpha/beta-Hydrolases"/>
    <property type="match status" value="1"/>
</dbReference>
<keyword evidence="4 7" id="KW-1133">Transmembrane helix</keyword>
<dbReference type="GO" id="GO:0022857">
    <property type="term" value="F:transmembrane transporter activity"/>
    <property type="evidence" value="ECO:0007669"/>
    <property type="project" value="InterPro"/>
</dbReference>
<feature type="transmembrane region" description="Helical" evidence="7">
    <location>
        <begin position="232"/>
        <end position="252"/>
    </location>
</feature>
<feature type="transmembrane region" description="Helical" evidence="7">
    <location>
        <begin position="200"/>
        <end position="220"/>
    </location>
</feature>
<dbReference type="InterPro" id="IPR020846">
    <property type="entry name" value="MFS_dom"/>
</dbReference>
<dbReference type="Gene3D" id="3.40.50.1820">
    <property type="entry name" value="alpha/beta hydrolase"/>
    <property type="match status" value="1"/>
</dbReference>
<dbReference type="InterPro" id="IPR029058">
    <property type="entry name" value="AB_hydrolase_fold"/>
</dbReference>
<dbReference type="Pfam" id="PF10230">
    <property type="entry name" value="LIDHydrolase"/>
    <property type="match status" value="1"/>
</dbReference>
<dbReference type="OrthoDB" id="448051at2759"/>
<dbReference type="GO" id="GO:0016298">
    <property type="term" value="F:lipase activity"/>
    <property type="evidence" value="ECO:0007669"/>
    <property type="project" value="InterPro"/>
</dbReference>
<keyword evidence="2" id="KW-0813">Transport</keyword>
<dbReference type="GO" id="GO:0016020">
    <property type="term" value="C:membrane"/>
    <property type="evidence" value="ECO:0007669"/>
    <property type="project" value="UniProtKB-SubCell"/>
</dbReference>
<evidence type="ECO:0000256" key="6">
    <source>
        <dbReference type="SAM" id="MobiDB-lite"/>
    </source>
</evidence>
<dbReference type="PANTHER" id="PTHR43791">
    <property type="entry name" value="PERMEASE-RELATED"/>
    <property type="match status" value="1"/>
</dbReference>
<dbReference type="Proteomes" id="UP000639643">
    <property type="component" value="Unassembled WGS sequence"/>
</dbReference>
<dbReference type="PANTHER" id="PTHR43791:SF5">
    <property type="entry name" value="MAJOR FACILITATOR SUPERFAMILY (MFS) PROFILE DOMAIN-CONTAINING PROTEIN"/>
    <property type="match status" value="1"/>
</dbReference>
<dbReference type="GO" id="GO:0005811">
    <property type="term" value="C:lipid droplet"/>
    <property type="evidence" value="ECO:0007669"/>
    <property type="project" value="InterPro"/>
</dbReference>
<feature type="transmembrane region" description="Helical" evidence="7">
    <location>
        <begin position="364"/>
        <end position="381"/>
    </location>
</feature>
<dbReference type="InterPro" id="IPR036259">
    <property type="entry name" value="MFS_trans_sf"/>
</dbReference>
<feature type="domain" description="Major facilitator superfamily (MFS) profile" evidence="8">
    <location>
        <begin position="72"/>
        <end position="517"/>
    </location>
</feature>
<protein>
    <submittedName>
        <fullName evidence="9">Major facilitator superfamily transporter</fullName>
    </submittedName>
</protein>
<gene>
    <name evidence="9" type="ORF">CMUS01_11914</name>
</gene>
<evidence type="ECO:0000256" key="4">
    <source>
        <dbReference type="ARBA" id="ARBA00022989"/>
    </source>
</evidence>